<reference evidence="3 4" key="1">
    <citation type="submission" date="2023-08" db="EMBL/GenBank/DDBJ databases">
        <title>Black Yeasts Isolated from many extreme environments.</title>
        <authorList>
            <person name="Coleine C."/>
            <person name="Stajich J.E."/>
            <person name="Selbmann L."/>
        </authorList>
    </citation>
    <scope>NUCLEOTIDE SEQUENCE [LARGE SCALE GENOMIC DNA]</scope>
    <source>
        <strain evidence="3 4">CCFEE 5386</strain>
    </source>
</reference>
<feature type="compositionally biased region" description="Polar residues" evidence="2">
    <location>
        <begin position="244"/>
        <end position="254"/>
    </location>
</feature>
<protein>
    <recommendedName>
        <fullName evidence="5">Myb-like domain-containing protein</fullName>
    </recommendedName>
</protein>
<organism evidence="3 4">
    <name type="scientific">Rachicladosporium monterosium</name>
    <dbReference type="NCBI Taxonomy" id="1507873"/>
    <lineage>
        <taxon>Eukaryota</taxon>
        <taxon>Fungi</taxon>
        <taxon>Dikarya</taxon>
        <taxon>Ascomycota</taxon>
        <taxon>Pezizomycotina</taxon>
        <taxon>Dothideomycetes</taxon>
        <taxon>Dothideomycetidae</taxon>
        <taxon>Cladosporiales</taxon>
        <taxon>Cladosporiaceae</taxon>
        <taxon>Rachicladosporium</taxon>
    </lineage>
</organism>
<dbReference type="InterPro" id="IPR015943">
    <property type="entry name" value="WD40/YVTN_repeat-like_dom_sf"/>
</dbReference>
<dbReference type="Gene3D" id="2.130.10.10">
    <property type="entry name" value="YVTN repeat-like/Quinoprotein amine dehydrogenase"/>
    <property type="match status" value="1"/>
</dbReference>
<dbReference type="InterPro" id="IPR001680">
    <property type="entry name" value="WD40_rpt"/>
</dbReference>
<feature type="compositionally biased region" description="Basic and acidic residues" evidence="2">
    <location>
        <begin position="185"/>
        <end position="200"/>
    </location>
</feature>
<dbReference type="InterPro" id="IPR036322">
    <property type="entry name" value="WD40_repeat_dom_sf"/>
</dbReference>
<feature type="region of interest" description="Disordered" evidence="2">
    <location>
        <begin position="297"/>
        <end position="328"/>
    </location>
</feature>
<dbReference type="PANTHER" id="PTHR19842:SF2">
    <property type="entry name" value="WD REPEAT PROTEIN (AFU_ORTHOLOGUE AFUA_5G04300)"/>
    <property type="match status" value="1"/>
</dbReference>
<feature type="region of interest" description="Disordered" evidence="2">
    <location>
        <begin position="159"/>
        <end position="265"/>
    </location>
</feature>
<feature type="region of interest" description="Disordered" evidence="2">
    <location>
        <begin position="1012"/>
        <end position="1061"/>
    </location>
</feature>
<accession>A0ABR0L4U8</accession>
<feature type="compositionally biased region" description="Low complexity" evidence="2">
    <location>
        <begin position="129"/>
        <end position="138"/>
    </location>
</feature>
<feature type="compositionally biased region" description="Basic and acidic residues" evidence="2">
    <location>
        <begin position="1037"/>
        <end position="1061"/>
    </location>
</feature>
<dbReference type="SUPFAM" id="SSF50978">
    <property type="entry name" value="WD40 repeat-like"/>
    <property type="match status" value="1"/>
</dbReference>
<evidence type="ECO:0008006" key="5">
    <source>
        <dbReference type="Google" id="ProtNLM"/>
    </source>
</evidence>
<dbReference type="Proteomes" id="UP001308179">
    <property type="component" value="Unassembled WGS sequence"/>
</dbReference>
<evidence type="ECO:0000256" key="1">
    <source>
        <dbReference type="ARBA" id="ARBA00009890"/>
    </source>
</evidence>
<feature type="compositionally biased region" description="Polar residues" evidence="2">
    <location>
        <begin position="168"/>
        <end position="179"/>
    </location>
</feature>
<name>A0ABR0L4U8_9PEZI</name>
<feature type="region of interest" description="Disordered" evidence="2">
    <location>
        <begin position="62"/>
        <end position="143"/>
    </location>
</feature>
<evidence type="ECO:0000313" key="3">
    <source>
        <dbReference type="EMBL" id="KAK5143492.1"/>
    </source>
</evidence>
<feature type="region of interest" description="Disordered" evidence="2">
    <location>
        <begin position="400"/>
        <end position="430"/>
    </location>
</feature>
<gene>
    <name evidence="3" type="ORF">LTR32_004388</name>
</gene>
<feature type="compositionally biased region" description="Pro residues" evidence="2">
    <location>
        <begin position="304"/>
        <end position="328"/>
    </location>
</feature>
<dbReference type="PANTHER" id="PTHR19842">
    <property type="entry name" value="G BETA-LIKE PROTEIN GBL"/>
    <property type="match status" value="1"/>
</dbReference>
<dbReference type="Pfam" id="PF00400">
    <property type="entry name" value="WD40"/>
    <property type="match status" value="2"/>
</dbReference>
<proteinExistence type="inferred from homology"/>
<evidence type="ECO:0000256" key="2">
    <source>
        <dbReference type="SAM" id="MobiDB-lite"/>
    </source>
</evidence>
<dbReference type="EMBL" id="JAVRRR010000309">
    <property type="protein sequence ID" value="KAK5143492.1"/>
    <property type="molecule type" value="Genomic_DNA"/>
</dbReference>
<evidence type="ECO:0000313" key="4">
    <source>
        <dbReference type="Proteomes" id="UP001308179"/>
    </source>
</evidence>
<sequence length="1303" mass="142254">MAPEVVNLVSDDSEEDVLENAANATLQSFGPRKQRKHAVAADFVLAVEGAYSVPANAGARSAQASHEGTLPALDTHGSPGLLERQDQRLGQGHTECAPTSSNGRASLERLGGGPLKPLPKSTQLDPRLNQRQSSSNRSYDSIPTEIVTRVDHYENFHAKEQLRLRKPANNTTPITSTKAWSPPARETHSDNPNNRERHNADLPGKSGVIAAKDTHLRKRPAPAPLAATLGPTSKRARSTHELQVPSQQAASNLSKAYRGDDATSSADLQLEQELLSALAAAEMGQEPSKELPKALTNRMQAPQAPQPPPPPPARPAPRPPQVLRPPQYPQAPETLQAIHRSGAGTPYTEEENALIAKLKEEDGLSWVQIMTYFPKRSKGSLNVHYFTKIKGRYGTAAATRAAPLARQSKDSTAQQAHLRQKRGGGTSAQDGFVSWAQASKSALTDVEPAAISEQADAKSPSESGSMCQQDCAFLSSRAQILRQRELGIAGGRGWSTSYKRIANELKNIVLLDYTPARHYMSTSGDVTCLAWAANDRRFAAGSIAITDDRSMQYNCNLNLLVGDIENAVLQELPEHHVQRPTVKDYNNVNALHSMRESQDPRLFTTVAAVGFSPDGRTLYSAGSDRKLRAYSVHDNVTETRCLYDIQHIAAVDLLSINQRGLVATACHTSADGSIKVFDCDESSFKVAQSLSPSRTDSPSSLPIFPTALRWGVAPQQSSYLLAGFSSDSIDVERDTAGETALWHAERGLRVSLSTVTRNVFDVAWNPSPSPASTAFCVASTPGGYGKSSPERRSVVQCYAPEQNRARQVLEWDCPAFDINDVIYCPYDDYLIAAGATDGNAYLWDKRFASSNQKRLHTFSHGDSINVLDHERDRSLADTGVRFLSWGATSSRLYSGSSDGVVKAWNPYRSQSDAFVSDVATFQAAVMSGAFSSDFRQLLIGEERGRLNLLSIGRDTEDEPAPPSTAFKLSAVTVETVAEPPFVAARELVKSQQIEIRDMGALPVRQAVQGPAYQGPYLKPSASDWSRAQEQHQQSLDRQTEVRSRSEEAANDSQTRDAEHSVERAQEALSVLQTRMVSYPKLSLAALATQQAFCDAFESRMTLGEDRCKLDCNYLPPEMHEVVPDSRRSELRIPGALRAYPSGAIDLAALDCAGLFEAGLAAKCKMCSVQEGRLSTIQAASCRQRCSNIRAELTGECRCCAGPVRNQIDNKNPSEQLCERCGFTCLQCSRPVQMMATGLPNDYGIYCKSCDLAWEVDVLGYNLVRNGTTKPPAKKSAGRTATFGREDTELSYYHSRWQTILDRD</sequence>
<comment type="caution">
    <text evidence="3">The sequence shown here is derived from an EMBL/GenBank/DDBJ whole genome shotgun (WGS) entry which is preliminary data.</text>
</comment>
<feature type="compositionally biased region" description="Polar residues" evidence="2">
    <location>
        <begin position="1022"/>
        <end position="1036"/>
    </location>
</feature>
<dbReference type="InterPro" id="IPR037588">
    <property type="entry name" value="MLST8"/>
</dbReference>
<comment type="similarity">
    <text evidence="1">Belongs to the WD repeat LST8 family.</text>
</comment>
<dbReference type="SMART" id="SM00320">
    <property type="entry name" value="WD40"/>
    <property type="match status" value="5"/>
</dbReference>
<keyword evidence="4" id="KW-1185">Reference proteome</keyword>